<dbReference type="HOGENOM" id="CLU_103840_0_0_1"/>
<reference evidence="1" key="1">
    <citation type="submission" date="2011-10" db="EMBL/GenBank/DDBJ databases">
        <title>The Genome Sequence of Fusarium oxysporum HDV247.</title>
        <authorList>
            <consortium name="The Broad Institute Genome Sequencing Platform"/>
            <person name="Ma L.-J."/>
            <person name="Gale L.R."/>
            <person name="Schwartz D.C."/>
            <person name="Zhou S."/>
            <person name="Corby-Kistler H."/>
            <person name="Young S.K."/>
            <person name="Zeng Q."/>
            <person name="Gargeya S."/>
            <person name="Fitzgerald M."/>
            <person name="Haas B."/>
            <person name="Abouelleil A."/>
            <person name="Alvarado L."/>
            <person name="Arachchi H.M."/>
            <person name="Berlin A."/>
            <person name="Brown A."/>
            <person name="Chapman S.B."/>
            <person name="Chen Z."/>
            <person name="Dunbar C."/>
            <person name="Freedman E."/>
            <person name="Gearin G."/>
            <person name="Goldberg J."/>
            <person name="Griggs A."/>
            <person name="Gujja S."/>
            <person name="Heiman D."/>
            <person name="Howarth C."/>
            <person name="Larson L."/>
            <person name="Lui A."/>
            <person name="MacDonald P.J.P."/>
            <person name="Montmayeur A."/>
            <person name="Murphy C."/>
            <person name="Neiman D."/>
            <person name="Pearson M."/>
            <person name="Priest M."/>
            <person name="Roberts A."/>
            <person name="Saif S."/>
            <person name="Shea T."/>
            <person name="Shenoy N."/>
            <person name="Sisk P."/>
            <person name="Stolte C."/>
            <person name="Sykes S."/>
            <person name="Wortman J."/>
            <person name="Nusbaum C."/>
            <person name="Birren B."/>
        </authorList>
    </citation>
    <scope>NUCLEOTIDE SEQUENCE [LARGE SCALE GENOMIC DNA]</scope>
    <source>
        <strain evidence="1">HDV247</strain>
    </source>
</reference>
<organism evidence="1">
    <name type="scientific">Fusarium oxysporum f. sp. pisi HDV247</name>
    <dbReference type="NCBI Taxonomy" id="1080344"/>
    <lineage>
        <taxon>Eukaryota</taxon>
        <taxon>Fungi</taxon>
        <taxon>Dikarya</taxon>
        <taxon>Ascomycota</taxon>
        <taxon>Pezizomycotina</taxon>
        <taxon>Sordariomycetes</taxon>
        <taxon>Hypocreomycetidae</taxon>
        <taxon>Hypocreales</taxon>
        <taxon>Nectriaceae</taxon>
        <taxon>Fusarium</taxon>
        <taxon>Fusarium oxysporum species complex</taxon>
    </lineage>
</organism>
<proteinExistence type="predicted"/>
<reference evidence="1" key="2">
    <citation type="submission" date="2012-05" db="EMBL/GenBank/DDBJ databases">
        <title>Annotation of the Genome Sequence of Fusarium oxysporum HDV247.</title>
        <authorList>
            <consortium name="The Broad Institute Genomics Platform"/>
            <person name="Ma L.-J."/>
            <person name="Corby-Kistler H."/>
            <person name="Broz K."/>
            <person name="Gale L.R."/>
            <person name="Jonkers W."/>
            <person name="O'Donnell K."/>
            <person name="Ploetz R."/>
            <person name="Steinberg C."/>
            <person name="Schwartz D.C."/>
            <person name="VanEtten H."/>
            <person name="Zhou S."/>
            <person name="Young S.K."/>
            <person name="Zeng Q."/>
            <person name="Gargeya S."/>
            <person name="Fitzgerald M."/>
            <person name="Abouelleil A."/>
            <person name="Alvarado L."/>
            <person name="Chapman S.B."/>
            <person name="Gainer-Dewar J."/>
            <person name="Goldberg J."/>
            <person name="Griggs A."/>
            <person name="Gujja S."/>
            <person name="Hansen M."/>
            <person name="Howarth C."/>
            <person name="Imamovic A."/>
            <person name="Ireland A."/>
            <person name="Larimer J."/>
            <person name="McCowan C."/>
            <person name="Murphy C."/>
            <person name="Pearson M."/>
            <person name="Poon T.W."/>
            <person name="Priest M."/>
            <person name="Roberts A."/>
            <person name="Saif S."/>
            <person name="Shea T."/>
            <person name="Sykes S."/>
            <person name="Wortman J."/>
            <person name="Nusbaum C."/>
            <person name="Birren B."/>
        </authorList>
    </citation>
    <scope>NUCLEOTIDE SEQUENCE</scope>
    <source>
        <strain evidence="1">HDV247</strain>
    </source>
</reference>
<sequence length="234" mass="25978">MRTRVHGYFFKSFHFNIDFLPLDQQSSPPQPAHLRAVIPKMTPMAMRLTTLLALATQSLSQTVNIFREIPSDVDQCIRPCLFRPNNANADLGSALNCGAPYQEKCYCATDSDKAKAVSKHIDSCAQASCSNEQESQDAETMRHYYASYCMENGYSAEAMEEWYTGTEAHVTGTGTATVKDMWGWSTETNVRAHVFPDATGRNGNNDNDNGGASLARFKWLSLGFPLLVALFQQP</sequence>
<gene>
    <name evidence="1" type="ORF">FOVG_16792</name>
</gene>
<dbReference type="EMBL" id="JH651004">
    <property type="protein sequence ID" value="EXA31912.1"/>
    <property type="molecule type" value="Genomic_DNA"/>
</dbReference>
<name>W9NPN2_FUSOX</name>
<evidence type="ECO:0008006" key="2">
    <source>
        <dbReference type="Google" id="ProtNLM"/>
    </source>
</evidence>
<dbReference type="AlphaFoldDB" id="W9NPN2"/>
<protein>
    <recommendedName>
        <fullName evidence="2">Extracellular membrane protein CFEM domain-containing protein</fullName>
    </recommendedName>
</protein>
<dbReference type="Proteomes" id="UP000030751">
    <property type="component" value="Unassembled WGS sequence"/>
</dbReference>
<accession>W9NPN2</accession>
<dbReference type="OrthoDB" id="5152010at2759"/>
<evidence type="ECO:0000313" key="1">
    <source>
        <dbReference type="EMBL" id="EXA31912.1"/>
    </source>
</evidence>